<protein>
    <submittedName>
        <fullName evidence="3">DUF4296 domain-containing protein</fullName>
    </submittedName>
</protein>
<evidence type="ECO:0000259" key="2">
    <source>
        <dbReference type="Pfam" id="PF14129"/>
    </source>
</evidence>
<evidence type="ECO:0000313" key="4">
    <source>
        <dbReference type="Proteomes" id="UP000238430"/>
    </source>
</evidence>
<keyword evidence="4" id="KW-1185">Reference proteome</keyword>
<organism evidence="3 4">
    <name type="scientific">Mesoflavibacter zeaxanthinifaciens subsp. sabulilitoris</name>
    <dbReference type="NCBI Taxonomy" id="1520893"/>
    <lineage>
        <taxon>Bacteria</taxon>
        <taxon>Pseudomonadati</taxon>
        <taxon>Bacteroidota</taxon>
        <taxon>Flavobacteriia</taxon>
        <taxon>Flavobacteriales</taxon>
        <taxon>Flavobacteriaceae</taxon>
        <taxon>Mesoflavibacter</taxon>
    </lineage>
</organism>
<proteinExistence type="predicted"/>
<dbReference type="InterPro" id="IPR025381">
    <property type="entry name" value="DUF4296"/>
</dbReference>
<feature type="coiled-coil region" evidence="1">
    <location>
        <begin position="92"/>
        <end position="129"/>
    </location>
</feature>
<dbReference type="Proteomes" id="UP000238430">
    <property type="component" value="Unassembled WGS sequence"/>
</dbReference>
<name>A0A2T1N789_9FLAO</name>
<evidence type="ECO:0000256" key="1">
    <source>
        <dbReference type="SAM" id="Coils"/>
    </source>
</evidence>
<evidence type="ECO:0000313" key="3">
    <source>
        <dbReference type="EMBL" id="PSG87738.1"/>
    </source>
</evidence>
<feature type="domain" description="DUF4296" evidence="2">
    <location>
        <begin position="12"/>
        <end position="94"/>
    </location>
</feature>
<keyword evidence="1" id="KW-0175">Coiled coil</keyword>
<dbReference type="AlphaFoldDB" id="A0A2T1N789"/>
<comment type="caution">
    <text evidence="3">The sequence shown here is derived from an EMBL/GenBank/DDBJ whole genome shotgun (WGS) entry which is preliminary data.</text>
</comment>
<dbReference type="Pfam" id="PF14129">
    <property type="entry name" value="DUF4296"/>
    <property type="match status" value="1"/>
</dbReference>
<reference evidence="3 4" key="1">
    <citation type="submission" date="2018-03" db="EMBL/GenBank/DDBJ databases">
        <title>Mesoflavibacter sp. HG37 and Mesoflavibacter sp. HG96 sp.nov., two marine bacteria isolated from seawater of Western Pacific Ocean.</title>
        <authorList>
            <person name="Cheng H."/>
            <person name="Wu Y.-H."/>
            <person name="Guo L.-L."/>
            <person name="Xu X.-W."/>
        </authorList>
    </citation>
    <scope>NUCLEOTIDE SEQUENCE [LARGE SCALE GENOMIC DNA]</scope>
    <source>
        <strain evidence="3 4">KCTC 42117</strain>
    </source>
</reference>
<dbReference type="EMBL" id="PXOT01000025">
    <property type="protein sequence ID" value="PSG87738.1"/>
    <property type="molecule type" value="Genomic_DNA"/>
</dbReference>
<sequence length="131" mass="15456">MSCYDIEKPEKPKDLLSEDKMVDVLVEISIMSSAKGINKRILENNGIKPVEYIYKKHGIDSMQFVNSNTYYSHDIEVYDKIYDKVKDSVTKLRDKYKAIQTKEKKKKEKEKKELNKAELKLDQNFLEKETN</sequence>
<accession>A0A2T1N789</accession>
<gene>
    <name evidence="3" type="ORF">C7H61_11005</name>
</gene>